<dbReference type="Proteomes" id="UP000824164">
    <property type="component" value="Unassembled WGS sequence"/>
</dbReference>
<dbReference type="GO" id="GO:0016787">
    <property type="term" value="F:hydrolase activity"/>
    <property type="evidence" value="ECO:0007669"/>
    <property type="project" value="UniProtKB-ARBA"/>
</dbReference>
<evidence type="ECO:0000313" key="1">
    <source>
        <dbReference type="EMBL" id="HIU02436.1"/>
    </source>
</evidence>
<dbReference type="Gene3D" id="3.40.720.10">
    <property type="entry name" value="Alkaline Phosphatase, subunit A"/>
    <property type="match status" value="1"/>
</dbReference>
<reference evidence="1" key="2">
    <citation type="journal article" date="2021" name="PeerJ">
        <title>Extensive microbial diversity within the chicken gut microbiome revealed by metagenomics and culture.</title>
        <authorList>
            <person name="Gilroy R."/>
            <person name="Ravi A."/>
            <person name="Getino M."/>
            <person name="Pursley I."/>
            <person name="Horton D.L."/>
            <person name="Alikhan N.F."/>
            <person name="Baker D."/>
            <person name="Gharbi K."/>
            <person name="Hall N."/>
            <person name="Watson M."/>
            <person name="Adriaenssens E.M."/>
            <person name="Foster-Nyarko E."/>
            <person name="Jarju S."/>
            <person name="Secka A."/>
            <person name="Antonio M."/>
            <person name="Oren A."/>
            <person name="Chaudhuri R.R."/>
            <person name="La Ragione R."/>
            <person name="Hildebrand F."/>
            <person name="Pallen M.J."/>
        </authorList>
    </citation>
    <scope>NUCLEOTIDE SEQUENCE</scope>
    <source>
        <strain evidence="1">CHK187-14744</strain>
    </source>
</reference>
<protein>
    <submittedName>
        <fullName evidence="1">Alkaline phosphatase family protein</fullName>
    </submittedName>
</protein>
<comment type="caution">
    <text evidence="1">The sequence shown here is derived from an EMBL/GenBank/DDBJ whole genome shotgun (WGS) entry which is preliminary data.</text>
</comment>
<dbReference type="EMBL" id="DVLT01000030">
    <property type="protein sequence ID" value="HIU02436.1"/>
    <property type="molecule type" value="Genomic_DNA"/>
</dbReference>
<dbReference type="PANTHER" id="PTHR10151:SF120">
    <property type="entry name" value="BIS(5'-ADENOSYL)-TRIPHOSPHATASE"/>
    <property type="match status" value="1"/>
</dbReference>
<reference evidence="1" key="1">
    <citation type="submission" date="2020-10" db="EMBL/GenBank/DDBJ databases">
        <authorList>
            <person name="Gilroy R."/>
        </authorList>
    </citation>
    <scope>NUCLEOTIDE SEQUENCE</scope>
    <source>
        <strain evidence="1">CHK187-14744</strain>
    </source>
</reference>
<organism evidence="1 2">
    <name type="scientific">Candidatus Onthocola gallistercoris</name>
    <dbReference type="NCBI Taxonomy" id="2840876"/>
    <lineage>
        <taxon>Bacteria</taxon>
        <taxon>Bacillati</taxon>
        <taxon>Bacillota</taxon>
        <taxon>Bacilli</taxon>
        <taxon>Candidatus Onthocola</taxon>
    </lineage>
</organism>
<sequence>MKKKVMLILCDGMRPDSLSACGHPFILQFLSQSFASLDSHTVLPSMTLPCHLSLMHSVPPERHGTMDNVYKPMVRPVPGLFDQLHRYERRSAFIYNWEQLRDLSRPGSLAFSYYISCDDNDRFKAHQNILDTALVQLPLIDPDFAFVYFGLTDLEGHDHGWMKEAYLQAVKSSWDMIQKLDETFGKEYTIIVTADHGGLGRDHGGPTPEEMTIPIICKGPDFKPGEFHQASIMDIAPTIARLLDVPSAKSWEGHSLI</sequence>
<gene>
    <name evidence="1" type="ORF">IAB63_04205</name>
</gene>
<accession>A0A9D1KVP5</accession>
<name>A0A9D1KVP5_9FIRM</name>
<dbReference type="Pfam" id="PF01663">
    <property type="entry name" value="Phosphodiest"/>
    <property type="match status" value="2"/>
</dbReference>
<dbReference type="SUPFAM" id="SSF53649">
    <property type="entry name" value="Alkaline phosphatase-like"/>
    <property type="match status" value="1"/>
</dbReference>
<dbReference type="AlphaFoldDB" id="A0A9D1KVP5"/>
<evidence type="ECO:0000313" key="2">
    <source>
        <dbReference type="Proteomes" id="UP000824164"/>
    </source>
</evidence>
<dbReference type="InterPro" id="IPR017850">
    <property type="entry name" value="Alkaline_phosphatase_core_sf"/>
</dbReference>
<dbReference type="InterPro" id="IPR002591">
    <property type="entry name" value="Phosphodiest/P_Trfase"/>
</dbReference>
<proteinExistence type="predicted"/>
<dbReference type="PANTHER" id="PTHR10151">
    <property type="entry name" value="ECTONUCLEOTIDE PYROPHOSPHATASE/PHOSPHODIESTERASE"/>
    <property type="match status" value="1"/>
</dbReference>